<feature type="non-terminal residue" evidence="1">
    <location>
        <position position="261"/>
    </location>
</feature>
<protein>
    <recommendedName>
        <fullName evidence="3">Lipid-binding serum glycoprotein N-terminal domain-containing protein</fullName>
    </recommendedName>
</protein>
<evidence type="ECO:0008006" key="3">
    <source>
        <dbReference type="Google" id="ProtNLM"/>
    </source>
</evidence>
<organism evidence="1 2">
    <name type="scientific">Cylicocyclus nassatus</name>
    <name type="common">Nematode worm</name>
    <dbReference type="NCBI Taxonomy" id="53992"/>
    <lineage>
        <taxon>Eukaryota</taxon>
        <taxon>Metazoa</taxon>
        <taxon>Ecdysozoa</taxon>
        <taxon>Nematoda</taxon>
        <taxon>Chromadorea</taxon>
        <taxon>Rhabditida</taxon>
        <taxon>Rhabditina</taxon>
        <taxon>Rhabditomorpha</taxon>
        <taxon>Strongyloidea</taxon>
        <taxon>Strongylidae</taxon>
        <taxon>Cylicocyclus</taxon>
    </lineage>
</organism>
<reference evidence="1" key="1">
    <citation type="submission" date="2023-07" db="EMBL/GenBank/DDBJ databases">
        <authorList>
            <consortium name="CYATHOMIX"/>
        </authorList>
    </citation>
    <scope>NUCLEOTIDE SEQUENCE</scope>
    <source>
        <strain evidence="1">N/A</strain>
    </source>
</reference>
<gene>
    <name evidence="1" type="ORF">CYNAS_LOCUS3333</name>
</gene>
<dbReference type="EMBL" id="CATQJL010000001">
    <property type="protein sequence ID" value="CAJ0591350.1"/>
    <property type="molecule type" value="Genomic_DNA"/>
</dbReference>
<comment type="caution">
    <text evidence="1">The sequence shown here is derived from an EMBL/GenBank/DDBJ whole genome shotgun (WGS) entry which is preliminary data.</text>
</comment>
<evidence type="ECO:0000313" key="2">
    <source>
        <dbReference type="Proteomes" id="UP001176961"/>
    </source>
</evidence>
<dbReference type="Gene3D" id="3.15.10.10">
    <property type="entry name" value="Bactericidal permeability-increasing protein, domain 1"/>
    <property type="match status" value="1"/>
</dbReference>
<accession>A0AA36DQI0</accession>
<dbReference type="Proteomes" id="UP001176961">
    <property type="component" value="Unassembled WGS sequence"/>
</dbReference>
<keyword evidence="2" id="KW-1185">Reference proteome</keyword>
<proteinExistence type="predicted"/>
<name>A0AA36DQI0_CYLNA</name>
<sequence length="261" mass="29325">KSLTRYHIWNGKIDSFVLPSNGASFKDLYNGVHIRIKGVRLTASAQGRVEVGTSLLGNWLSVANMNGGIKLKSKKVDLDVKFVWNNFQFVPIMSMDSNIRLSFTGSFKVLAIVKYIIEKKVALKIESGVAKKLSEFVKKKINPHLLQLKQKMMSVGIRNYPVEWMVQNNSLHMVFTPKSKNNVLSWPKPINEMVCLSVNILYLLHALSSRIRRAATKEVEVVCVAPKLSCQGTSCSMCTDIDIRSYSNSSVDKFHNCLPAM</sequence>
<evidence type="ECO:0000313" key="1">
    <source>
        <dbReference type="EMBL" id="CAJ0591350.1"/>
    </source>
</evidence>
<dbReference type="AlphaFoldDB" id="A0AA36DQI0"/>